<accession>A0A9J6CVJ0</accession>
<organism evidence="1 2">
    <name type="scientific">Rhipicephalus microplus</name>
    <name type="common">Cattle tick</name>
    <name type="synonym">Boophilus microplus</name>
    <dbReference type="NCBI Taxonomy" id="6941"/>
    <lineage>
        <taxon>Eukaryota</taxon>
        <taxon>Metazoa</taxon>
        <taxon>Ecdysozoa</taxon>
        <taxon>Arthropoda</taxon>
        <taxon>Chelicerata</taxon>
        <taxon>Arachnida</taxon>
        <taxon>Acari</taxon>
        <taxon>Parasitiformes</taxon>
        <taxon>Ixodida</taxon>
        <taxon>Ixodoidea</taxon>
        <taxon>Ixodidae</taxon>
        <taxon>Rhipicephalinae</taxon>
        <taxon>Rhipicephalus</taxon>
        <taxon>Boophilus</taxon>
    </lineage>
</organism>
<evidence type="ECO:0000313" key="2">
    <source>
        <dbReference type="Proteomes" id="UP000821866"/>
    </source>
</evidence>
<name>A0A9J6CVJ0_RHIMP</name>
<reference evidence="1" key="2">
    <citation type="submission" date="2021-09" db="EMBL/GenBank/DDBJ databases">
        <authorList>
            <person name="Jia N."/>
            <person name="Wang J."/>
            <person name="Shi W."/>
            <person name="Du L."/>
            <person name="Sun Y."/>
            <person name="Zhan W."/>
            <person name="Jiang J."/>
            <person name="Wang Q."/>
            <person name="Zhang B."/>
            <person name="Ji P."/>
            <person name="Sakyi L.B."/>
            <person name="Cui X."/>
            <person name="Yuan T."/>
            <person name="Jiang B."/>
            <person name="Yang W."/>
            <person name="Lam T.T.-Y."/>
            <person name="Chang Q."/>
            <person name="Ding S."/>
            <person name="Wang X."/>
            <person name="Zhu J."/>
            <person name="Ruan X."/>
            <person name="Zhao L."/>
            <person name="Wei J."/>
            <person name="Que T."/>
            <person name="Du C."/>
            <person name="Cheng J."/>
            <person name="Dai P."/>
            <person name="Han X."/>
            <person name="Huang E."/>
            <person name="Gao Y."/>
            <person name="Liu J."/>
            <person name="Shao H."/>
            <person name="Ye R."/>
            <person name="Li L."/>
            <person name="Wei W."/>
            <person name="Wang X."/>
            <person name="Wang C."/>
            <person name="Huo Q."/>
            <person name="Li W."/>
            <person name="Guo W."/>
            <person name="Chen H."/>
            <person name="Chen S."/>
            <person name="Zhou L."/>
            <person name="Zhou L."/>
            <person name="Ni X."/>
            <person name="Tian J."/>
            <person name="Zhou Y."/>
            <person name="Sheng Y."/>
            <person name="Liu T."/>
            <person name="Pan Y."/>
            <person name="Xia L."/>
            <person name="Li J."/>
            <person name="Zhao F."/>
            <person name="Cao W."/>
        </authorList>
    </citation>
    <scope>NUCLEOTIDE SEQUENCE</scope>
    <source>
        <strain evidence="1">Rmic-2018</strain>
        <tissue evidence="1">Larvae</tissue>
    </source>
</reference>
<sequence>MGIVMRCLEKALPRMSNAVVLSSSPEHSFKEAVSPTGCLQLWPFPDNNQPIWLSLKHNEDLPGKQPLQPKAATLCTNDATLDKISDAYICPQQQEEEAMAVQHVLRQHVDLFATDDNDLDLYKETEHAIELVRDASPYAPQPCRCGKKYRNFMERQCQVFHAQGLVTKTAQL</sequence>
<comment type="caution">
    <text evidence="1">The sequence shown here is derived from an EMBL/GenBank/DDBJ whole genome shotgun (WGS) entry which is preliminary data.</text>
</comment>
<dbReference type="AlphaFoldDB" id="A0A9J6CVJ0"/>
<dbReference type="Proteomes" id="UP000821866">
    <property type="component" value="Unassembled WGS sequence"/>
</dbReference>
<evidence type="ECO:0000313" key="1">
    <source>
        <dbReference type="EMBL" id="KAH7934556.1"/>
    </source>
</evidence>
<gene>
    <name evidence="1" type="ORF">HPB51_029078</name>
</gene>
<dbReference type="EMBL" id="JABSTU010006255">
    <property type="protein sequence ID" value="KAH7934556.1"/>
    <property type="molecule type" value="Genomic_DNA"/>
</dbReference>
<protein>
    <submittedName>
        <fullName evidence="1">Uncharacterized protein</fullName>
    </submittedName>
</protein>
<keyword evidence="2" id="KW-1185">Reference proteome</keyword>
<reference evidence="1" key="1">
    <citation type="journal article" date="2020" name="Cell">
        <title>Large-Scale Comparative Analyses of Tick Genomes Elucidate Their Genetic Diversity and Vector Capacities.</title>
        <authorList>
            <consortium name="Tick Genome and Microbiome Consortium (TIGMIC)"/>
            <person name="Jia N."/>
            <person name="Wang J."/>
            <person name="Shi W."/>
            <person name="Du L."/>
            <person name="Sun Y."/>
            <person name="Zhan W."/>
            <person name="Jiang J.F."/>
            <person name="Wang Q."/>
            <person name="Zhang B."/>
            <person name="Ji P."/>
            <person name="Bell-Sakyi L."/>
            <person name="Cui X.M."/>
            <person name="Yuan T.T."/>
            <person name="Jiang B.G."/>
            <person name="Yang W.F."/>
            <person name="Lam T.T."/>
            <person name="Chang Q.C."/>
            <person name="Ding S.J."/>
            <person name="Wang X.J."/>
            <person name="Zhu J.G."/>
            <person name="Ruan X.D."/>
            <person name="Zhao L."/>
            <person name="Wei J.T."/>
            <person name="Ye R.Z."/>
            <person name="Que T.C."/>
            <person name="Du C.H."/>
            <person name="Zhou Y.H."/>
            <person name="Cheng J.X."/>
            <person name="Dai P.F."/>
            <person name="Guo W.B."/>
            <person name="Han X.H."/>
            <person name="Huang E.J."/>
            <person name="Li L.F."/>
            <person name="Wei W."/>
            <person name="Gao Y.C."/>
            <person name="Liu J.Z."/>
            <person name="Shao H.Z."/>
            <person name="Wang X."/>
            <person name="Wang C.C."/>
            <person name="Yang T.C."/>
            <person name="Huo Q.B."/>
            <person name="Li W."/>
            <person name="Chen H.Y."/>
            <person name="Chen S.E."/>
            <person name="Zhou L.G."/>
            <person name="Ni X.B."/>
            <person name="Tian J.H."/>
            <person name="Sheng Y."/>
            <person name="Liu T."/>
            <person name="Pan Y.S."/>
            <person name="Xia L.Y."/>
            <person name="Li J."/>
            <person name="Zhao F."/>
            <person name="Cao W.C."/>
        </authorList>
    </citation>
    <scope>NUCLEOTIDE SEQUENCE</scope>
    <source>
        <strain evidence="1">Rmic-2018</strain>
    </source>
</reference>
<proteinExistence type="predicted"/>